<evidence type="ECO:0000313" key="11">
    <source>
        <dbReference type="Proteomes" id="UP000028488"/>
    </source>
</evidence>
<dbReference type="InterPro" id="IPR001041">
    <property type="entry name" value="2Fe-2S_ferredoxin-type"/>
</dbReference>
<dbReference type="PROSITE" id="PS51085">
    <property type="entry name" value="2FE2S_FER_2"/>
    <property type="match status" value="1"/>
</dbReference>
<dbReference type="Gene3D" id="3.40.50.80">
    <property type="entry name" value="Nucleotide-binding domain of ferredoxin-NADP reductase (FNR) module"/>
    <property type="match status" value="1"/>
</dbReference>
<evidence type="ECO:0000256" key="6">
    <source>
        <dbReference type="ARBA" id="ARBA00023004"/>
    </source>
</evidence>
<dbReference type="SUPFAM" id="SSF52343">
    <property type="entry name" value="Ferredoxin reductase-like, C-terminal NADP-linked domain"/>
    <property type="match status" value="1"/>
</dbReference>
<evidence type="ECO:0000313" key="10">
    <source>
        <dbReference type="EMBL" id="AII08379.1"/>
    </source>
</evidence>
<evidence type="ECO:0000256" key="4">
    <source>
        <dbReference type="ARBA" id="ARBA00022723"/>
    </source>
</evidence>
<evidence type="ECO:0000259" key="8">
    <source>
        <dbReference type="PROSITE" id="PS51085"/>
    </source>
</evidence>
<dbReference type="InterPro" id="IPR050415">
    <property type="entry name" value="MRET"/>
</dbReference>
<protein>
    <submittedName>
        <fullName evidence="10">Ferredoxin</fullName>
    </submittedName>
</protein>
<dbReference type="Pfam" id="PF00111">
    <property type="entry name" value="Fer2"/>
    <property type="match status" value="1"/>
</dbReference>
<comment type="cofactor">
    <cofactor evidence="1">
        <name>FAD</name>
        <dbReference type="ChEBI" id="CHEBI:57692"/>
    </cofactor>
</comment>
<dbReference type="Gene3D" id="2.40.30.10">
    <property type="entry name" value="Translation factors"/>
    <property type="match status" value="1"/>
</dbReference>
<dbReference type="Proteomes" id="UP000028488">
    <property type="component" value="Chromosome"/>
</dbReference>
<keyword evidence="5" id="KW-0560">Oxidoreductase</keyword>
<dbReference type="InterPro" id="IPR017927">
    <property type="entry name" value="FAD-bd_FR_type"/>
</dbReference>
<dbReference type="GO" id="GO:0051537">
    <property type="term" value="F:2 iron, 2 sulfur cluster binding"/>
    <property type="evidence" value="ECO:0007669"/>
    <property type="project" value="UniProtKB-KW"/>
</dbReference>
<gene>
    <name evidence="10" type="ORF">EP51_28700</name>
</gene>
<dbReference type="CDD" id="cd00207">
    <property type="entry name" value="fer2"/>
    <property type="match status" value="1"/>
</dbReference>
<dbReference type="eggNOG" id="COG1018">
    <property type="taxonomic scope" value="Bacteria"/>
</dbReference>
<evidence type="ECO:0000256" key="2">
    <source>
        <dbReference type="ARBA" id="ARBA00022630"/>
    </source>
</evidence>
<dbReference type="Gene3D" id="3.10.20.30">
    <property type="match status" value="1"/>
</dbReference>
<dbReference type="InterPro" id="IPR012675">
    <property type="entry name" value="Beta-grasp_dom_sf"/>
</dbReference>
<dbReference type="AlphaFoldDB" id="A0A076EYI5"/>
<dbReference type="InterPro" id="IPR039261">
    <property type="entry name" value="FNR_nucleotide-bd"/>
</dbReference>
<dbReference type="GO" id="GO:0016491">
    <property type="term" value="F:oxidoreductase activity"/>
    <property type="evidence" value="ECO:0007669"/>
    <property type="project" value="UniProtKB-KW"/>
</dbReference>
<dbReference type="InterPro" id="IPR036010">
    <property type="entry name" value="2Fe-2S_ferredoxin-like_sf"/>
</dbReference>
<evidence type="ECO:0000256" key="5">
    <source>
        <dbReference type="ARBA" id="ARBA00023002"/>
    </source>
</evidence>
<dbReference type="InterPro" id="IPR017938">
    <property type="entry name" value="Riboflavin_synthase-like_b-brl"/>
</dbReference>
<keyword evidence="6" id="KW-0408">Iron</keyword>
<dbReference type="PANTHER" id="PTHR47354:SF1">
    <property type="entry name" value="CARNITINE MONOOXYGENASE REDUCTASE SUBUNIT"/>
    <property type="match status" value="1"/>
</dbReference>
<dbReference type="PRINTS" id="PR00409">
    <property type="entry name" value="PHDIOXRDTASE"/>
</dbReference>
<dbReference type="SUPFAM" id="SSF63380">
    <property type="entry name" value="Riboflavin synthase domain-like"/>
    <property type="match status" value="1"/>
</dbReference>
<sequence>MTTALETVAGESITGGLTLTVREARLLCPGIRHIVLADPARRTLPSFTPGSNIAVNWADGRQNSYSLTGPSIEPDHYAISVRLDENGHGGSRWVHDLQPDQRVRVSLPRSAFAPVLNARHHLLVAGGIGVTPILSHVRAALEWGRSFEVIYSFRDQSGAHADELAALCGDRMTTVSTPGELADRLIPKLADQPLGTHVYTCGPAPMISAVAEWARDCGWPPGRVHSEAFGAGPLPEGAPFAATLGRTGMIVPVPSGTSLLEALLDKGINVPNLCRQGVCGECRLSVRGGEIEHRDLFLTDEEKASGDSIMPCVSRSAGDRLELDL</sequence>
<proteinExistence type="predicted"/>
<dbReference type="PANTHER" id="PTHR47354">
    <property type="entry name" value="NADH OXIDOREDUCTASE HCR"/>
    <property type="match status" value="1"/>
</dbReference>
<evidence type="ECO:0000259" key="9">
    <source>
        <dbReference type="PROSITE" id="PS51384"/>
    </source>
</evidence>
<keyword evidence="2" id="KW-0285">Flavoprotein</keyword>
<dbReference type="EMBL" id="CP008947">
    <property type="protein sequence ID" value="AII08379.1"/>
    <property type="molecule type" value="Genomic_DNA"/>
</dbReference>
<name>A0A076EYI5_RHOOP</name>
<feature type="domain" description="2Fe-2S ferredoxin-type" evidence="8">
    <location>
        <begin position="240"/>
        <end position="325"/>
    </location>
</feature>
<organism evidence="10 11">
    <name type="scientific">Rhodococcus opacus</name>
    <name type="common">Nocardia opaca</name>
    <dbReference type="NCBI Taxonomy" id="37919"/>
    <lineage>
        <taxon>Bacteria</taxon>
        <taxon>Bacillati</taxon>
        <taxon>Actinomycetota</taxon>
        <taxon>Actinomycetes</taxon>
        <taxon>Mycobacteriales</taxon>
        <taxon>Nocardiaceae</taxon>
        <taxon>Rhodococcus</taxon>
    </lineage>
</organism>
<feature type="domain" description="FAD-binding FR-type" evidence="9">
    <location>
        <begin position="14"/>
        <end position="115"/>
    </location>
</feature>
<keyword evidence="4" id="KW-0479">Metal-binding</keyword>
<evidence type="ECO:0000256" key="3">
    <source>
        <dbReference type="ARBA" id="ARBA00022714"/>
    </source>
</evidence>
<reference evidence="10 11" key="1">
    <citation type="submission" date="2014-07" db="EMBL/GenBank/DDBJ databases">
        <title>Genome Sequence of Rhodococcus opacus Strain R7, a Biodegrader of Mono- and Polycyclic Aromatic Hydrocarbons.</title>
        <authorList>
            <person name="Di Gennaro P."/>
            <person name="Zampolli J."/>
            <person name="Presti I."/>
            <person name="Cappelletti M."/>
            <person name="D'Ursi P."/>
            <person name="Orro A."/>
            <person name="Mezzelani A."/>
            <person name="Milanesi L."/>
        </authorList>
    </citation>
    <scope>NUCLEOTIDE SEQUENCE [LARGE SCALE GENOMIC DNA]</scope>
    <source>
        <strain evidence="10 11">R7</strain>
    </source>
</reference>
<keyword evidence="7" id="KW-0411">Iron-sulfur</keyword>
<dbReference type="CDD" id="cd06185">
    <property type="entry name" value="PDR_like"/>
    <property type="match status" value="1"/>
</dbReference>
<dbReference type="GO" id="GO:0046872">
    <property type="term" value="F:metal ion binding"/>
    <property type="evidence" value="ECO:0007669"/>
    <property type="project" value="UniProtKB-KW"/>
</dbReference>
<dbReference type="SUPFAM" id="SSF54292">
    <property type="entry name" value="2Fe-2S ferredoxin-like"/>
    <property type="match status" value="1"/>
</dbReference>
<dbReference type="PROSITE" id="PS51384">
    <property type="entry name" value="FAD_FR"/>
    <property type="match status" value="1"/>
</dbReference>
<dbReference type="RefSeq" id="WP_128641166.1">
    <property type="nucleotide sequence ID" value="NZ_CP008947.1"/>
</dbReference>
<dbReference type="Pfam" id="PF22290">
    <property type="entry name" value="DmmA-like_N"/>
    <property type="match status" value="1"/>
</dbReference>
<dbReference type="InterPro" id="IPR054582">
    <property type="entry name" value="DmmA-like_N"/>
</dbReference>
<evidence type="ECO:0000256" key="1">
    <source>
        <dbReference type="ARBA" id="ARBA00001974"/>
    </source>
</evidence>
<accession>A0A076EYI5</accession>
<evidence type="ECO:0000256" key="7">
    <source>
        <dbReference type="ARBA" id="ARBA00023014"/>
    </source>
</evidence>
<keyword evidence="3" id="KW-0001">2Fe-2S</keyword>